<feature type="domain" description="DUF218" evidence="2">
    <location>
        <begin position="78"/>
        <end position="244"/>
    </location>
</feature>
<sequence>MLYVIKWVYMWILPLGGIIAALLAVNVYVFRRRGRGRFALLIVTAVLYLLAVQPVSDLILRPLETRYDQVPLSQLQGDVLILLGGGARAGVPDVDGTGQVGEAAANRFLTALRLQKAKQIPIILSGGAVFSGDANEAAIEKRMLLSLGVAEADIFTDEKSRNTAENAAFSNLLCRQNHWRHPIVVTSAFHMPRAGYFFTREGVSFTPYPCDYRTSAEYRWSPYSFIPQAYILFNSCLAVKEYVGLAAARLNLQ</sequence>
<dbReference type="GO" id="GO:0005886">
    <property type="term" value="C:plasma membrane"/>
    <property type="evidence" value="ECO:0007669"/>
    <property type="project" value="TreeGrafter"/>
</dbReference>
<dbReference type="InterPro" id="IPR014729">
    <property type="entry name" value="Rossmann-like_a/b/a_fold"/>
</dbReference>
<dbReference type="PANTHER" id="PTHR30336:SF4">
    <property type="entry name" value="ENVELOPE BIOGENESIS FACTOR ELYC"/>
    <property type="match status" value="1"/>
</dbReference>
<dbReference type="InParanoid" id="A0A0J6WVA9"/>
<dbReference type="InterPro" id="IPR051599">
    <property type="entry name" value="Cell_Envelope_Assoc"/>
</dbReference>
<comment type="caution">
    <text evidence="3">The sequence shown here is derived from an EMBL/GenBank/DDBJ whole genome shotgun (WGS) entry which is preliminary data.</text>
</comment>
<dbReference type="GO" id="GO:0043164">
    <property type="term" value="P:Gram-negative-bacterium-type cell wall biogenesis"/>
    <property type="evidence" value="ECO:0007669"/>
    <property type="project" value="TreeGrafter"/>
</dbReference>
<dbReference type="PANTHER" id="PTHR30336">
    <property type="entry name" value="INNER MEMBRANE PROTEIN, PROBABLE PERMEASE"/>
    <property type="match status" value="1"/>
</dbReference>
<organism evidence="3 4">
    <name type="scientific">Megasphaera cerevisiae DSM 20462</name>
    <dbReference type="NCBI Taxonomy" id="1122219"/>
    <lineage>
        <taxon>Bacteria</taxon>
        <taxon>Bacillati</taxon>
        <taxon>Bacillota</taxon>
        <taxon>Negativicutes</taxon>
        <taxon>Veillonellales</taxon>
        <taxon>Veillonellaceae</taxon>
        <taxon>Megasphaera</taxon>
    </lineage>
</organism>
<feature type="transmembrane region" description="Helical" evidence="1">
    <location>
        <begin position="38"/>
        <end position="56"/>
    </location>
</feature>
<keyword evidence="4" id="KW-1185">Reference proteome</keyword>
<dbReference type="Gene3D" id="3.40.50.620">
    <property type="entry name" value="HUPs"/>
    <property type="match status" value="1"/>
</dbReference>
<reference evidence="3 4" key="1">
    <citation type="submission" date="2015-06" db="EMBL/GenBank/DDBJ databases">
        <title>Draft genome sequence of beer spoilage bacterium Megasphaera cerevisiae type strain 20462.</title>
        <authorList>
            <person name="Kutumbaka K."/>
            <person name="Pasmowitz J."/>
            <person name="Mategko J."/>
            <person name="Reyes D."/>
            <person name="Friedrich A."/>
            <person name="Han S."/>
            <person name="Martens-Habbena W."/>
            <person name="Neal-McKinney J."/>
            <person name="Janagama H.K."/>
            <person name="Nadala C."/>
            <person name="Samadpour M."/>
        </authorList>
    </citation>
    <scope>NUCLEOTIDE SEQUENCE [LARGE SCALE GENOMIC DNA]</scope>
    <source>
        <strain evidence="3 4">DSM 20462</strain>
    </source>
</reference>
<dbReference type="Proteomes" id="UP000036503">
    <property type="component" value="Unassembled WGS sequence"/>
</dbReference>
<evidence type="ECO:0000259" key="2">
    <source>
        <dbReference type="Pfam" id="PF02698"/>
    </source>
</evidence>
<dbReference type="GO" id="GO:0000270">
    <property type="term" value="P:peptidoglycan metabolic process"/>
    <property type="evidence" value="ECO:0007669"/>
    <property type="project" value="TreeGrafter"/>
</dbReference>
<gene>
    <name evidence="3" type="ORF">AB840_09765</name>
</gene>
<dbReference type="CDD" id="cd06259">
    <property type="entry name" value="YdcF-like"/>
    <property type="match status" value="1"/>
</dbReference>
<feature type="transmembrane region" description="Helical" evidence="1">
    <location>
        <begin position="6"/>
        <end position="29"/>
    </location>
</feature>
<dbReference type="EMBL" id="LEKT01000032">
    <property type="protein sequence ID" value="KMO86133.1"/>
    <property type="molecule type" value="Genomic_DNA"/>
</dbReference>
<dbReference type="Pfam" id="PF02698">
    <property type="entry name" value="DUF218"/>
    <property type="match status" value="1"/>
</dbReference>
<accession>A0A0J6WVA9</accession>
<name>A0A0J6WVA9_9FIRM</name>
<evidence type="ECO:0000313" key="4">
    <source>
        <dbReference type="Proteomes" id="UP000036503"/>
    </source>
</evidence>
<keyword evidence="1" id="KW-0472">Membrane</keyword>
<dbReference type="InterPro" id="IPR003848">
    <property type="entry name" value="DUF218"/>
</dbReference>
<proteinExistence type="predicted"/>
<evidence type="ECO:0000256" key="1">
    <source>
        <dbReference type="SAM" id="Phobius"/>
    </source>
</evidence>
<evidence type="ECO:0000313" key="3">
    <source>
        <dbReference type="EMBL" id="KMO86133.1"/>
    </source>
</evidence>
<dbReference type="RefSeq" id="WP_072061817.1">
    <property type="nucleotide sequence ID" value="NZ_FUXD01000032.1"/>
</dbReference>
<keyword evidence="1" id="KW-1133">Transmembrane helix</keyword>
<dbReference type="AlphaFoldDB" id="A0A0J6WVA9"/>
<dbReference type="STRING" id="39029.BSR42_11805"/>
<protein>
    <recommendedName>
        <fullName evidence="2">DUF218 domain-containing protein</fullName>
    </recommendedName>
</protein>
<keyword evidence="1" id="KW-0812">Transmembrane</keyword>
<dbReference type="PATRIC" id="fig|1122219.3.peg.1773"/>